<reference evidence="3" key="3">
    <citation type="submission" date="2018-08" db="UniProtKB">
        <authorList>
            <consortium name="EnsemblPlants"/>
        </authorList>
    </citation>
    <scope>IDENTIFICATION</scope>
    <source>
        <strain evidence="3">cv. Bd21</strain>
    </source>
</reference>
<gene>
    <name evidence="2" type="ORF">BRADI_1g68099v3</name>
</gene>
<dbReference type="InterPro" id="IPR002110">
    <property type="entry name" value="Ankyrin_rpt"/>
</dbReference>
<evidence type="ECO:0000313" key="3">
    <source>
        <dbReference type="EnsemblPlants" id="PNT77726"/>
    </source>
</evidence>
<dbReference type="Gene3D" id="1.25.40.20">
    <property type="entry name" value="Ankyrin repeat-containing domain"/>
    <property type="match status" value="3"/>
</dbReference>
<accession>A0A2K2DTX4</accession>
<dbReference type="PROSITE" id="PS50297">
    <property type="entry name" value="ANK_REP_REGION"/>
    <property type="match status" value="3"/>
</dbReference>
<keyword evidence="1" id="KW-0040">ANK repeat</keyword>
<protein>
    <submittedName>
        <fullName evidence="2 3">Uncharacterized protein</fullName>
    </submittedName>
</protein>
<dbReference type="Pfam" id="PF00023">
    <property type="entry name" value="Ank"/>
    <property type="match status" value="1"/>
</dbReference>
<dbReference type="SUPFAM" id="SSF48403">
    <property type="entry name" value="Ankyrin repeat"/>
    <property type="match status" value="1"/>
</dbReference>
<feature type="repeat" description="ANK" evidence="1">
    <location>
        <begin position="110"/>
        <end position="142"/>
    </location>
</feature>
<dbReference type="EMBL" id="CM000880">
    <property type="protein sequence ID" value="PNT77726.1"/>
    <property type="molecule type" value="Genomic_DNA"/>
</dbReference>
<dbReference type="InterPro" id="IPR036770">
    <property type="entry name" value="Ankyrin_rpt-contain_sf"/>
</dbReference>
<dbReference type="Pfam" id="PF12796">
    <property type="entry name" value="Ank_2"/>
    <property type="match status" value="2"/>
</dbReference>
<feature type="repeat" description="ANK" evidence="1">
    <location>
        <begin position="143"/>
        <end position="172"/>
    </location>
</feature>
<dbReference type="PANTHER" id="PTHR46224">
    <property type="entry name" value="ANKYRIN REPEAT FAMILY PROTEIN"/>
    <property type="match status" value="1"/>
</dbReference>
<evidence type="ECO:0000256" key="1">
    <source>
        <dbReference type="PROSITE-ProRule" id="PRU00023"/>
    </source>
</evidence>
<reference evidence="2" key="2">
    <citation type="submission" date="2017-06" db="EMBL/GenBank/DDBJ databases">
        <title>WGS assembly of Brachypodium distachyon.</title>
        <authorList>
            <consortium name="The International Brachypodium Initiative"/>
            <person name="Lucas S."/>
            <person name="Harmon-Smith M."/>
            <person name="Lail K."/>
            <person name="Tice H."/>
            <person name="Grimwood J."/>
            <person name="Bruce D."/>
            <person name="Barry K."/>
            <person name="Shu S."/>
            <person name="Lindquist E."/>
            <person name="Wang M."/>
            <person name="Pitluck S."/>
            <person name="Vogel J.P."/>
            <person name="Garvin D.F."/>
            <person name="Mockler T.C."/>
            <person name="Schmutz J."/>
            <person name="Rokhsar D."/>
            <person name="Bevan M.W."/>
        </authorList>
    </citation>
    <scope>NUCLEOTIDE SEQUENCE</scope>
    <source>
        <strain evidence="2">Bd21</strain>
    </source>
</reference>
<feature type="repeat" description="ANK" evidence="1">
    <location>
        <begin position="233"/>
        <end position="265"/>
    </location>
</feature>
<dbReference type="PANTHER" id="PTHR46224:SF36">
    <property type="entry name" value="OS03G0680600 PROTEIN"/>
    <property type="match status" value="1"/>
</dbReference>
<reference evidence="2 3" key="1">
    <citation type="journal article" date="2010" name="Nature">
        <title>Genome sequencing and analysis of the model grass Brachypodium distachyon.</title>
        <authorList>
            <consortium name="International Brachypodium Initiative"/>
        </authorList>
    </citation>
    <scope>NUCLEOTIDE SEQUENCE [LARGE SCALE GENOMIC DNA]</scope>
    <source>
        <strain evidence="2 3">Bd21</strain>
    </source>
</reference>
<evidence type="ECO:0000313" key="2">
    <source>
        <dbReference type="EMBL" id="PNT77726.1"/>
    </source>
</evidence>
<proteinExistence type="predicted"/>
<keyword evidence="4" id="KW-1185">Reference proteome</keyword>
<dbReference type="EnsemblPlants" id="PNT77726">
    <property type="protein sequence ID" value="PNT77726"/>
    <property type="gene ID" value="BRADI_1g68099v3"/>
</dbReference>
<dbReference type="STRING" id="15368.A0A2K2DTX4"/>
<name>A0A2K2DTX4_BRADI</name>
<dbReference type="SMART" id="SM00248">
    <property type="entry name" value="ANK"/>
    <property type="match status" value="5"/>
</dbReference>
<dbReference type="InParanoid" id="A0A2K2DTX4"/>
<dbReference type="Proteomes" id="UP000008810">
    <property type="component" value="Chromosome 1"/>
</dbReference>
<dbReference type="PROSITE" id="PS50088">
    <property type="entry name" value="ANK_REPEAT"/>
    <property type="match status" value="3"/>
</dbReference>
<dbReference type="Gramene" id="PNT77726">
    <property type="protein sequence ID" value="PNT77726"/>
    <property type="gene ID" value="BRADI_1g68099v3"/>
</dbReference>
<evidence type="ECO:0000313" key="4">
    <source>
        <dbReference type="Proteomes" id="UP000008810"/>
    </source>
</evidence>
<dbReference type="OrthoDB" id="687050at2759"/>
<sequence>MSNPRFEMNLGIEKALRRALPYGDLPSIDSPQSAFFDAATEGDLHRLRPIPTKPEGLLASGKDAEERAWLADVCIQGLGPLQVAARLGRVDVCRCMVEELGFDIDVGSEIGVTALAAASLDGQMAVVRYLLDHGADPNKKDDVGCVALHCAAKFGHDETARLLLSRGASVDISFFNGTPLHIAAVYGKDWCSEILGTPLVAALHASSQGLPESISLKCVKLLVKAGADVNSTNPDTPLVVATTYGLTDCIKYLLKAGADPNIPHSHTIPSAIWSACD</sequence>
<dbReference type="InterPro" id="IPR051616">
    <property type="entry name" value="Cul2-RING_E3_ligase_SR"/>
</dbReference>
<dbReference type="AlphaFoldDB" id="A0A2K2DTX4"/>
<organism evidence="2">
    <name type="scientific">Brachypodium distachyon</name>
    <name type="common">Purple false brome</name>
    <name type="synonym">Trachynia distachya</name>
    <dbReference type="NCBI Taxonomy" id="15368"/>
    <lineage>
        <taxon>Eukaryota</taxon>
        <taxon>Viridiplantae</taxon>
        <taxon>Streptophyta</taxon>
        <taxon>Embryophyta</taxon>
        <taxon>Tracheophyta</taxon>
        <taxon>Spermatophyta</taxon>
        <taxon>Magnoliopsida</taxon>
        <taxon>Liliopsida</taxon>
        <taxon>Poales</taxon>
        <taxon>Poaceae</taxon>
        <taxon>BOP clade</taxon>
        <taxon>Pooideae</taxon>
        <taxon>Stipodae</taxon>
        <taxon>Brachypodieae</taxon>
        <taxon>Brachypodium</taxon>
    </lineage>
</organism>
<dbReference type="PRINTS" id="PR01415">
    <property type="entry name" value="ANKYRIN"/>
</dbReference>